<organism evidence="1 2">
    <name type="scientific">Arthrobacter methylotrophus</name>
    <dbReference type="NCBI Taxonomy" id="121291"/>
    <lineage>
        <taxon>Bacteria</taxon>
        <taxon>Bacillati</taxon>
        <taxon>Actinomycetota</taxon>
        <taxon>Actinomycetes</taxon>
        <taxon>Micrococcales</taxon>
        <taxon>Micrococcaceae</taxon>
        <taxon>Arthrobacter</taxon>
    </lineage>
</organism>
<name>A0ABV5UPE2_9MICC</name>
<keyword evidence="2" id="KW-1185">Reference proteome</keyword>
<dbReference type="EMBL" id="JBHMBH010000019">
    <property type="protein sequence ID" value="MFB9714406.1"/>
    <property type="molecule type" value="Genomic_DNA"/>
</dbReference>
<proteinExistence type="predicted"/>
<accession>A0ABV5UPE2</accession>
<comment type="caution">
    <text evidence="1">The sequence shown here is derived from an EMBL/GenBank/DDBJ whole genome shotgun (WGS) entry which is preliminary data.</text>
</comment>
<protein>
    <submittedName>
        <fullName evidence="1">Uncharacterized protein</fullName>
    </submittedName>
</protein>
<dbReference type="Proteomes" id="UP001589536">
    <property type="component" value="Unassembled WGS sequence"/>
</dbReference>
<dbReference type="RefSeq" id="WP_345044814.1">
    <property type="nucleotide sequence ID" value="NZ_BAABED010000001.1"/>
</dbReference>
<reference evidence="1 2" key="1">
    <citation type="submission" date="2024-09" db="EMBL/GenBank/DDBJ databases">
        <authorList>
            <person name="Sun Q."/>
            <person name="Mori K."/>
        </authorList>
    </citation>
    <scope>NUCLEOTIDE SEQUENCE [LARGE SCALE GENOMIC DNA]</scope>
    <source>
        <strain evidence="1 2">JCM 13519</strain>
    </source>
</reference>
<gene>
    <name evidence="1" type="ORF">ACFFPI_09745</name>
</gene>
<evidence type="ECO:0000313" key="1">
    <source>
        <dbReference type="EMBL" id="MFB9714406.1"/>
    </source>
</evidence>
<sequence length="82" mass="9238">MTETFNGGLARLGKMIRVLGPWIVLTPSASHLDFEMRYNWMRRFFGPWRLERAGVREVYIGAKVQTACGVPNSTILSSMASC</sequence>
<evidence type="ECO:0000313" key="2">
    <source>
        <dbReference type="Proteomes" id="UP001589536"/>
    </source>
</evidence>